<reference evidence="3" key="2">
    <citation type="journal article" date="2008" name="Nucleic Acids Res.">
        <title>The rice annotation project database (RAP-DB): 2008 update.</title>
        <authorList>
            <consortium name="The rice annotation project (RAP)"/>
        </authorList>
    </citation>
    <scope>GENOME REANNOTATION</scope>
    <source>
        <strain evidence="3">cv. Nipponbare</strain>
    </source>
</reference>
<sequence>MTGTSLILTANPSAARRPSPVATSRPRSPGRTPTSSAPAPLPGQRDVHQRGGDHPCARRRRRQHYRWIHLLRH</sequence>
<evidence type="ECO:0000256" key="1">
    <source>
        <dbReference type="SAM" id="MobiDB-lite"/>
    </source>
</evidence>
<accession>C7J8A9</accession>
<dbReference type="KEGG" id="dosa:Os11g0463801"/>
<dbReference type="Proteomes" id="UP000000763">
    <property type="component" value="Chromosome 11"/>
</dbReference>
<organism evidence="2 3">
    <name type="scientific">Oryza sativa subsp. japonica</name>
    <name type="common">Rice</name>
    <dbReference type="NCBI Taxonomy" id="39947"/>
    <lineage>
        <taxon>Eukaryota</taxon>
        <taxon>Viridiplantae</taxon>
        <taxon>Streptophyta</taxon>
        <taxon>Embryophyta</taxon>
        <taxon>Tracheophyta</taxon>
        <taxon>Spermatophyta</taxon>
        <taxon>Magnoliopsida</taxon>
        <taxon>Liliopsida</taxon>
        <taxon>Poales</taxon>
        <taxon>Poaceae</taxon>
        <taxon>BOP clade</taxon>
        <taxon>Oryzoideae</taxon>
        <taxon>Oryzeae</taxon>
        <taxon>Oryzinae</taxon>
        <taxon>Oryza</taxon>
        <taxon>Oryza sativa</taxon>
    </lineage>
</organism>
<evidence type="ECO:0000313" key="3">
    <source>
        <dbReference type="Proteomes" id="UP000000763"/>
    </source>
</evidence>
<protein>
    <submittedName>
        <fullName evidence="2">Os11g0463801 protein</fullName>
    </submittedName>
</protein>
<evidence type="ECO:0000313" key="2">
    <source>
        <dbReference type="EMBL" id="BAH95258.1"/>
    </source>
</evidence>
<feature type="region of interest" description="Disordered" evidence="1">
    <location>
        <begin position="1"/>
        <end position="61"/>
    </location>
</feature>
<feature type="compositionally biased region" description="Polar residues" evidence="1">
    <location>
        <begin position="21"/>
        <end position="37"/>
    </location>
</feature>
<dbReference type="AlphaFoldDB" id="C7J8A9"/>
<feature type="compositionally biased region" description="Polar residues" evidence="1">
    <location>
        <begin position="1"/>
        <end position="12"/>
    </location>
</feature>
<feature type="compositionally biased region" description="Basic and acidic residues" evidence="1">
    <location>
        <begin position="45"/>
        <end position="56"/>
    </location>
</feature>
<gene>
    <name evidence="2" type="ordered locus">Os11g0463801</name>
</gene>
<reference evidence="2 3" key="1">
    <citation type="journal article" date="2005" name="Nature">
        <title>The map-based sequence of the rice genome.</title>
        <authorList>
            <consortium name="International rice genome sequencing project (IRGSP)"/>
            <person name="Matsumoto T."/>
            <person name="Wu J."/>
            <person name="Kanamori H."/>
            <person name="Katayose Y."/>
            <person name="Fujisawa M."/>
            <person name="Namiki N."/>
            <person name="Mizuno H."/>
            <person name="Yamamoto K."/>
            <person name="Antonio B.A."/>
            <person name="Baba T."/>
            <person name="Sakata K."/>
            <person name="Nagamura Y."/>
            <person name="Aoki H."/>
            <person name="Arikawa K."/>
            <person name="Arita K."/>
            <person name="Bito T."/>
            <person name="Chiden Y."/>
            <person name="Fujitsuka N."/>
            <person name="Fukunaka R."/>
            <person name="Hamada M."/>
            <person name="Harada C."/>
            <person name="Hayashi A."/>
            <person name="Hijishita S."/>
            <person name="Honda M."/>
            <person name="Hosokawa S."/>
            <person name="Ichikawa Y."/>
            <person name="Idonuma A."/>
            <person name="Iijima M."/>
            <person name="Ikeda M."/>
            <person name="Ikeno M."/>
            <person name="Ito K."/>
            <person name="Ito S."/>
            <person name="Ito T."/>
            <person name="Ito Y."/>
            <person name="Ito Y."/>
            <person name="Iwabuchi A."/>
            <person name="Kamiya K."/>
            <person name="Karasawa W."/>
            <person name="Kurita K."/>
            <person name="Katagiri S."/>
            <person name="Kikuta A."/>
            <person name="Kobayashi H."/>
            <person name="Kobayashi N."/>
            <person name="Machita K."/>
            <person name="Maehara T."/>
            <person name="Masukawa M."/>
            <person name="Mizubayashi T."/>
            <person name="Mukai Y."/>
            <person name="Nagasaki H."/>
            <person name="Nagata Y."/>
            <person name="Naito S."/>
            <person name="Nakashima M."/>
            <person name="Nakama Y."/>
            <person name="Nakamichi Y."/>
            <person name="Nakamura M."/>
            <person name="Meguro A."/>
            <person name="Negishi M."/>
            <person name="Ohta I."/>
            <person name="Ohta T."/>
            <person name="Okamoto M."/>
            <person name="Ono N."/>
            <person name="Saji S."/>
            <person name="Sakaguchi M."/>
            <person name="Sakai K."/>
            <person name="Shibata M."/>
            <person name="Shimokawa T."/>
            <person name="Song J."/>
            <person name="Takazaki Y."/>
            <person name="Terasawa K."/>
            <person name="Tsugane M."/>
            <person name="Tsuji K."/>
            <person name="Ueda S."/>
            <person name="Waki K."/>
            <person name="Yamagata H."/>
            <person name="Yamamoto M."/>
            <person name="Yamamoto S."/>
            <person name="Yamane H."/>
            <person name="Yoshiki S."/>
            <person name="Yoshihara R."/>
            <person name="Yukawa K."/>
            <person name="Zhong H."/>
            <person name="Yano M."/>
            <person name="Yuan Q."/>
            <person name="Ouyang S."/>
            <person name="Liu J."/>
            <person name="Jones K.M."/>
            <person name="Gansberger K."/>
            <person name="Moffat K."/>
            <person name="Hill J."/>
            <person name="Bera J."/>
            <person name="Fadrosh D."/>
            <person name="Jin S."/>
            <person name="Johri S."/>
            <person name="Kim M."/>
            <person name="Overton L."/>
            <person name="Reardon M."/>
            <person name="Tsitrin T."/>
            <person name="Vuong H."/>
            <person name="Weaver B."/>
            <person name="Ciecko A."/>
            <person name="Tallon L."/>
            <person name="Jackson J."/>
            <person name="Pai G."/>
            <person name="Aken S.V."/>
            <person name="Utterback T."/>
            <person name="Reidmuller S."/>
            <person name="Feldblyum T."/>
            <person name="Hsiao J."/>
            <person name="Zismann V."/>
            <person name="Iobst S."/>
            <person name="de Vazeille A.R."/>
            <person name="Buell C.R."/>
            <person name="Ying K."/>
            <person name="Li Y."/>
            <person name="Lu T."/>
            <person name="Huang Y."/>
            <person name="Zhao Q."/>
            <person name="Feng Q."/>
            <person name="Zhang L."/>
            <person name="Zhu J."/>
            <person name="Weng Q."/>
            <person name="Mu J."/>
            <person name="Lu Y."/>
            <person name="Fan D."/>
            <person name="Liu Y."/>
            <person name="Guan J."/>
            <person name="Zhang Y."/>
            <person name="Yu S."/>
            <person name="Liu X."/>
            <person name="Zhang Y."/>
            <person name="Hong G."/>
            <person name="Han B."/>
            <person name="Choisne N."/>
            <person name="Demange N."/>
            <person name="Orjeda G."/>
            <person name="Samain S."/>
            <person name="Cattolico L."/>
            <person name="Pelletier E."/>
            <person name="Couloux A."/>
            <person name="Segurens B."/>
            <person name="Wincker P."/>
            <person name="D'Hont A."/>
            <person name="Scarpelli C."/>
            <person name="Weissenbach J."/>
            <person name="Salanoubat M."/>
            <person name="Quetier F."/>
            <person name="Yu Y."/>
            <person name="Kim H.R."/>
            <person name="Rambo T."/>
            <person name="Currie J."/>
            <person name="Collura K."/>
            <person name="Luo M."/>
            <person name="Yang T."/>
            <person name="Ammiraju J.S.S."/>
            <person name="Engler F."/>
            <person name="Soderlund C."/>
            <person name="Wing R.A."/>
            <person name="Palmer L.E."/>
            <person name="de la Bastide M."/>
            <person name="Spiegel L."/>
            <person name="Nascimento L."/>
            <person name="Zutavern T."/>
            <person name="O'Shaughnessy A."/>
            <person name="Dike S."/>
            <person name="Dedhia N."/>
            <person name="Preston R."/>
            <person name="Balija V."/>
            <person name="McCombie W.R."/>
            <person name="Chow T."/>
            <person name="Chen H."/>
            <person name="Chung M."/>
            <person name="Chen C."/>
            <person name="Shaw J."/>
            <person name="Wu H."/>
            <person name="Hsiao K."/>
            <person name="Chao Y."/>
            <person name="Chu M."/>
            <person name="Cheng C."/>
            <person name="Hour A."/>
            <person name="Lee P."/>
            <person name="Lin S."/>
            <person name="Lin Y."/>
            <person name="Liou J."/>
            <person name="Liu S."/>
            <person name="Hsing Y."/>
            <person name="Raghuvanshi S."/>
            <person name="Mohanty A."/>
            <person name="Bharti A.K."/>
            <person name="Gaur A."/>
            <person name="Gupta V."/>
            <person name="Kumar D."/>
            <person name="Ravi V."/>
            <person name="Vij S."/>
            <person name="Kapur A."/>
            <person name="Khurana P."/>
            <person name="Khurana P."/>
            <person name="Khurana J.P."/>
            <person name="Tyagi A.K."/>
            <person name="Gaikwad K."/>
            <person name="Singh A."/>
            <person name="Dalal V."/>
            <person name="Srivastava S."/>
            <person name="Dixit A."/>
            <person name="Pal A.K."/>
            <person name="Ghazi I.A."/>
            <person name="Yadav M."/>
            <person name="Pandit A."/>
            <person name="Bhargava A."/>
            <person name="Sureshbabu K."/>
            <person name="Batra K."/>
            <person name="Sharma T.R."/>
            <person name="Mohapatra T."/>
            <person name="Singh N.K."/>
            <person name="Messing J."/>
            <person name="Nelson A.B."/>
            <person name="Fuks G."/>
            <person name="Kavchok S."/>
            <person name="Keizer G."/>
            <person name="Linton E."/>
            <person name="Llaca V."/>
            <person name="Song R."/>
            <person name="Tanyolac B."/>
            <person name="Young S."/>
            <person name="Ho-Il K."/>
            <person name="Hahn J.H."/>
            <person name="Sangsakoo G."/>
            <person name="Vanavichit A."/>
            <person name="de Mattos Luiz.A.T."/>
            <person name="Zimmer P.D."/>
            <person name="Malone G."/>
            <person name="Dellagostin O."/>
            <person name="de Oliveira A.C."/>
            <person name="Bevan M."/>
            <person name="Bancroft I."/>
            <person name="Minx P."/>
            <person name="Cordum H."/>
            <person name="Wilson R."/>
            <person name="Cheng Z."/>
            <person name="Jin W."/>
            <person name="Jiang J."/>
            <person name="Leong S.A."/>
            <person name="Iwama H."/>
            <person name="Gojobori T."/>
            <person name="Itoh T."/>
            <person name="Niimura Y."/>
            <person name="Fujii Y."/>
            <person name="Habara T."/>
            <person name="Sakai H."/>
            <person name="Sato Y."/>
            <person name="Wilson G."/>
            <person name="Kumar K."/>
            <person name="McCouch S."/>
            <person name="Juretic N."/>
            <person name="Hoen D."/>
            <person name="Wright S."/>
            <person name="Bruskiewich R."/>
            <person name="Bureau T."/>
            <person name="Miyao A."/>
            <person name="Hirochika H."/>
            <person name="Nishikawa T."/>
            <person name="Kadowaki K."/>
            <person name="Sugiura M."/>
            <person name="Burr B."/>
            <person name="Sasaki T."/>
        </authorList>
    </citation>
    <scope>NUCLEOTIDE SEQUENCE [LARGE SCALE GENOMIC DNA]</scope>
    <source>
        <strain evidence="3">cv. Nipponbare</strain>
    </source>
</reference>
<dbReference type="EMBL" id="AP008217">
    <property type="protein sequence ID" value="BAH95258.1"/>
    <property type="molecule type" value="Genomic_DNA"/>
</dbReference>
<proteinExistence type="predicted"/>
<name>C7J8A9_ORYSJ</name>